<evidence type="ECO:0000313" key="4">
    <source>
        <dbReference type="EMBL" id="RPB12662.1"/>
    </source>
</evidence>
<dbReference type="GO" id="GO:0008199">
    <property type="term" value="F:ferric iron binding"/>
    <property type="evidence" value="ECO:0007669"/>
    <property type="project" value="InterPro"/>
</dbReference>
<keyword evidence="4" id="KW-0560">Oxidoreductase</keyword>
<feature type="compositionally biased region" description="Gly residues" evidence="1">
    <location>
        <begin position="310"/>
        <end position="335"/>
    </location>
</feature>
<keyword evidence="2" id="KW-0732">Signal</keyword>
<name>A0A3N4KTQ0_9PEZI</name>
<feature type="signal peptide" evidence="2">
    <location>
        <begin position="1"/>
        <end position="22"/>
    </location>
</feature>
<dbReference type="CDD" id="cd03457">
    <property type="entry name" value="intradiol_dioxygenase_like"/>
    <property type="match status" value="1"/>
</dbReference>
<gene>
    <name evidence="4" type="ORF">P167DRAFT_487484</name>
</gene>
<dbReference type="InterPro" id="IPR015889">
    <property type="entry name" value="Intradiol_dOase_core"/>
</dbReference>
<protein>
    <submittedName>
        <fullName evidence="4">Aromatic compound dioxygenase</fullName>
    </submittedName>
</protein>
<evidence type="ECO:0000259" key="3">
    <source>
        <dbReference type="Pfam" id="PF00775"/>
    </source>
</evidence>
<dbReference type="Proteomes" id="UP000277580">
    <property type="component" value="Unassembled WGS sequence"/>
</dbReference>
<dbReference type="Pfam" id="PF00775">
    <property type="entry name" value="Dioxygenase_C"/>
    <property type="match status" value="1"/>
</dbReference>
<dbReference type="STRING" id="1392247.A0A3N4KTQ0"/>
<reference evidence="4 5" key="1">
    <citation type="journal article" date="2018" name="Nat. Ecol. Evol.">
        <title>Pezizomycetes genomes reveal the molecular basis of ectomycorrhizal truffle lifestyle.</title>
        <authorList>
            <person name="Murat C."/>
            <person name="Payen T."/>
            <person name="Noel B."/>
            <person name="Kuo A."/>
            <person name="Morin E."/>
            <person name="Chen J."/>
            <person name="Kohler A."/>
            <person name="Krizsan K."/>
            <person name="Balestrini R."/>
            <person name="Da Silva C."/>
            <person name="Montanini B."/>
            <person name="Hainaut M."/>
            <person name="Levati E."/>
            <person name="Barry K.W."/>
            <person name="Belfiori B."/>
            <person name="Cichocki N."/>
            <person name="Clum A."/>
            <person name="Dockter R.B."/>
            <person name="Fauchery L."/>
            <person name="Guy J."/>
            <person name="Iotti M."/>
            <person name="Le Tacon F."/>
            <person name="Lindquist E.A."/>
            <person name="Lipzen A."/>
            <person name="Malagnac F."/>
            <person name="Mello A."/>
            <person name="Molinier V."/>
            <person name="Miyauchi S."/>
            <person name="Poulain J."/>
            <person name="Riccioni C."/>
            <person name="Rubini A."/>
            <person name="Sitrit Y."/>
            <person name="Splivallo R."/>
            <person name="Traeger S."/>
            <person name="Wang M."/>
            <person name="Zifcakova L."/>
            <person name="Wipf D."/>
            <person name="Zambonelli A."/>
            <person name="Paolocci F."/>
            <person name="Nowrousian M."/>
            <person name="Ottonello S."/>
            <person name="Baldrian P."/>
            <person name="Spatafora J.W."/>
            <person name="Henrissat B."/>
            <person name="Nagy L.G."/>
            <person name="Aury J.M."/>
            <person name="Wincker P."/>
            <person name="Grigoriev I.V."/>
            <person name="Bonfante P."/>
            <person name="Martin F.M."/>
        </authorList>
    </citation>
    <scope>NUCLEOTIDE SEQUENCE [LARGE SCALE GENOMIC DNA]</scope>
    <source>
        <strain evidence="4 5">CCBAS932</strain>
    </source>
</reference>
<accession>A0A3N4KTQ0</accession>
<keyword evidence="4" id="KW-0223">Dioxygenase</keyword>
<dbReference type="OrthoDB" id="121380at2759"/>
<dbReference type="GO" id="GO:0016702">
    <property type="term" value="F:oxidoreductase activity, acting on single donors with incorporation of molecular oxygen, incorporation of two atoms of oxygen"/>
    <property type="evidence" value="ECO:0007669"/>
    <property type="project" value="InterPro"/>
</dbReference>
<dbReference type="PANTHER" id="PTHR34315:SF1">
    <property type="entry name" value="INTRADIOL RING-CLEAVAGE DIOXYGENASES DOMAIN-CONTAINING PROTEIN-RELATED"/>
    <property type="match status" value="1"/>
</dbReference>
<feature type="region of interest" description="Disordered" evidence="1">
    <location>
        <begin position="307"/>
        <end position="335"/>
    </location>
</feature>
<dbReference type="AlphaFoldDB" id="A0A3N4KTQ0"/>
<proteinExistence type="predicted"/>
<dbReference type="InterPro" id="IPR000627">
    <property type="entry name" value="Intradiol_dOase_C"/>
</dbReference>
<organism evidence="4 5">
    <name type="scientific">Morchella conica CCBAS932</name>
    <dbReference type="NCBI Taxonomy" id="1392247"/>
    <lineage>
        <taxon>Eukaryota</taxon>
        <taxon>Fungi</taxon>
        <taxon>Dikarya</taxon>
        <taxon>Ascomycota</taxon>
        <taxon>Pezizomycotina</taxon>
        <taxon>Pezizomycetes</taxon>
        <taxon>Pezizales</taxon>
        <taxon>Morchellaceae</taxon>
        <taxon>Morchella</taxon>
    </lineage>
</organism>
<evidence type="ECO:0000256" key="2">
    <source>
        <dbReference type="SAM" id="SignalP"/>
    </source>
</evidence>
<dbReference type="PANTHER" id="PTHR34315">
    <property type="match status" value="1"/>
</dbReference>
<feature type="chain" id="PRO_5018287399" evidence="2">
    <location>
        <begin position="23"/>
        <end position="335"/>
    </location>
</feature>
<dbReference type="EMBL" id="ML119127">
    <property type="protein sequence ID" value="RPB12662.1"/>
    <property type="molecule type" value="Genomic_DNA"/>
</dbReference>
<dbReference type="SUPFAM" id="SSF49482">
    <property type="entry name" value="Aromatic compound dioxygenase"/>
    <property type="match status" value="1"/>
</dbReference>
<dbReference type="Gene3D" id="2.60.130.10">
    <property type="entry name" value="Aromatic compound dioxygenase"/>
    <property type="match status" value="1"/>
</dbReference>
<evidence type="ECO:0000313" key="5">
    <source>
        <dbReference type="Proteomes" id="UP000277580"/>
    </source>
</evidence>
<feature type="domain" description="Intradiol ring-cleavage dioxygenases" evidence="3">
    <location>
        <begin position="119"/>
        <end position="203"/>
    </location>
</feature>
<evidence type="ECO:0000256" key="1">
    <source>
        <dbReference type="SAM" id="MobiDB-lite"/>
    </source>
</evidence>
<keyword evidence="5" id="KW-1185">Reference proteome</keyword>
<sequence>MVNPSILITGILALASVALGHGAAETEAGIEARNVHVANARRSIEACQNKLKARSIENRRKIKRDAFVKRYQKQNQKRAATATAVAAATTVDPFNGAIPTCVLAPEEEIGPYYLSGELIRDDIREDEPGVDMLLDVQVFDVSTCQVIPNVMLDFWSCNSTGVYSGFSAENTLGETQLRGLVESDEDGIVQVLTKFPGHYGGRATHLHLIAHIGGSISSTGTYSGGTIPHIGQVFFEQSLISEVEATSPYNTNTVAITLNSVDRVFTEQASVTAGYSDVVTIKKLGSALSDGLLGAISIGLDLTANKSTGSGSGTGTGTVTGAGGAPTGGMGAPPS</sequence>
<dbReference type="InParanoid" id="A0A3N4KTQ0"/>